<keyword evidence="6" id="KW-0336">GPI-anchor</keyword>
<evidence type="ECO:0000256" key="9">
    <source>
        <dbReference type="ARBA" id="ARBA00022723"/>
    </source>
</evidence>
<feature type="domain" description="ERAP1-like C-terminal" evidence="24">
    <location>
        <begin position="2362"/>
        <end position="2655"/>
    </location>
</feature>
<evidence type="ECO:0000256" key="5">
    <source>
        <dbReference type="ARBA" id="ARBA00022475"/>
    </source>
</evidence>
<keyword evidence="17" id="KW-0325">Glycoprotein</keyword>
<evidence type="ECO:0000256" key="18">
    <source>
        <dbReference type="ARBA" id="ARBA00023288"/>
    </source>
</evidence>
<dbReference type="Gene3D" id="1.10.390.10">
    <property type="entry name" value="Neutral Protease Domain 2"/>
    <property type="match status" value="4"/>
</dbReference>
<protein>
    <recommendedName>
        <fullName evidence="28">Aminopeptidase N</fullName>
    </recommendedName>
</protein>
<keyword evidence="10 22" id="KW-0732">Signal</keyword>
<feature type="domain" description="ERAP1-like C-terminal" evidence="24">
    <location>
        <begin position="1468"/>
        <end position="1774"/>
    </location>
</feature>
<evidence type="ECO:0000256" key="17">
    <source>
        <dbReference type="ARBA" id="ARBA00023180"/>
    </source>
</evidence>
<dbReference type="GO" id="GO:0005886">
    <property type="term" value="C:plasma membrane"/>
    <property type="evidence" value="ECO:0007669"/>
    <property type="project" value="UniProtKB-SubCell"/>
</dbReference>
<evidence type="ECO:0000256" key="1">
    <source>
        <dbReference type="ARBA" id="ARBA00004606"/>
    </source>
</evidence>
<feature type="domain" description="Aminopeptidase N-like N-terminal" evidence="25">
    <location>
        <begin position="54"/>
        <end position="245"/>
    </location>
</feature>
<evidence type="ECO:0000313" key="27">
    <source>
        <dbReference type="Proteomes" id="UP001153620"/>
    </source>
</evidence>
<dbReference type="InterPro" id="IPR045357">
    <property type="entry name" value="Aminopeptidase_N-like_N"/>
</dbReference>
<dbReference type="Proteomes" id="UP001153620">
    <property type="component" value="Chromosome 2"/>
</dbReference>
<keyword evidence="11" id="KW-0378">Hydrolase</keyword>
<keyword evidence="7" id="KW-0645">Protease</keyword>
<feature type="domain" description="ERAP1-like C-terminal" evidence="24">
    <location>
        <begin position="581"/>
        <end position="871"/>
    </location>
</feature>
<evidence type="ECO:0000256" key="20">
    <source>
        <dbReference type="PIRSR" id="PIRSR634016-3"/>
    </source>
</evidence>
<feature type="domain" description="Aminopeptidase N-like N-terminal" evidence="25">
    <location>
        <begin position="1830"/>
        <end position="2019"/>
    </location>
</feature>
<dbReference type="GO" id="GO:0042277">
    <property type="term" value="F:peptide binding"/>
    <property type="evidence" value="ECO:0007669"/>
    <property type="project" value="TreeGrafter"/>
</dbReference>
<evidence type="ECO:0000256" key="21">
    <source>
        <dbReference type="PIRSR" id="PIRSR634016-4"/>
    </source>
</evidence>
<proteinExistence type="inferred from homology"/>
<dbReference type="SUPFAM" id="SSF63737">
    <property type="entry name" value="Leukotriene A4 hydrolase N-terminal domain"/>
    <property type="match status" value="4"/>
</dbReference>
<dbReference type="PANTHER" id="PTHR11533:SF290">
    <property type="entry name" value="AMINOPEPTIDASE"/>
    <property type="match status" value="1"/>
</dbReference>
<feature type="site" description="Transition state stabilizer" evidence="21">
    <location>
        <position position="1321"/>
    </location>
</feature>
<evidence type="ECO:0000256" key="13">
    <source>
        <dbReference type="ARBA" id="ARBA00022968"/>
    </source>
</evidence>
<accession>A0A9N9RZ42</accession>
<keyword evidence="27" id="KW-1185">Reference proteome</keyword>
<dbReference type="GO" id="GO:0005737">
    <property type="term" value="C:cytoplasm"/>
    <property type="evidence" value="ECO:0007669"/>
    <property type="project" value="TreeGrafter"/>
</dbReference>
<feature type="domain" description="Peptidase M1 membrane alanine aminopeptidase" evidence="23">
    <location>
        <begin position="2057"/>
        <end position="2267"/>
    </location>
</feature>
<keyword evidence="8" id="KW-0812">Transmembrane</keyword>
<keyword evidence="4" id="KW-0031">Aminopeptidase</keyword>
<keyword evidence="14" id="KW-1133">Transmembrane helix</keyword>
<keyword evidence="18" id="KW-0449">Lipoprotein</keyword>
<keyword evidence="9 20" id="KW-0479">Metal-binding</keyword>
<feature type="domain" description="Peptidase M1 membrane alanine aminopeptidase" evidence="23">
    <location>
        <begin position="290"/>
        <end position="494"/>
    </location>
</feature>
<dbReference type="Gene3D" id="1.25.50.20">
    <property type="match status" value="4"/>
</dbReference>
<gene>
    <name evidence="26" type="ORF">CHIRRI_LOCUS8117</name>
</gene>
<evidence type="ECO:0000313" key="26">
    <source>
        <dbReference type="EMBL" id="CAG9805242.1"/>
    </source>
</evidence>
<dbReference type="CDD" id="cd09601">
    <property type="entry name" value="M1_APN-Q_like"/>
    <property type="match status" value="4"/>
</dbReference>
<dbReference type="Pfam" id="PF11838">
    <property type="entry name" value="ERAP1_C"/>
    <property type="match status" value="4"/>
</dbReference>
<evidence type="ECO:0000259" key="23">
    <source>
        <dbReference type="Pfam" id="PF01433"/>
    </source>
</evidence>
<feature type="active site" description="Proton acceptor" evidence="19">
    <location>
        <position position="1235"/>
    </location>
</feature>
<dbReference type="GO" id="GO:0043171">
    <property type="term" value="P:peptide catabolic process"/>
    <property type="evidence" value="ECO:0007669"/>
    <property type="project" value="TreeGrafter"/>
</dbReference>
<dbReference type="InterPro" id="IPR042097">
    <property type="entry name" value="Aminopeptidase_N-like_N_sf"/>
</dbReference>
<sequence length="3609" mass="414430">MVKWKISSGLIVLVALVITVISALPHKSSFDSDNEELDDIKSFADDGRLPKDVVPVHYDLRLTTNVHNNGDRAFVGFVKISVQVLADTNLIKLHNRGLIITYMRLTSMNGAFVYDADFSHDTSNQFLIITLVNSDIFLLAGNEYNIEIAFSGNLRTDMGGFYRSLYYVKGETLPRYLAATQFQSTSARSAFPNFDEPALKATFSLAITHASHYEAISNMNGVRTKNLDGTTTTSFDETPIMSSYLLAFVVSDFAYRSMYNGPDKTEHRVYAREEDVENVKMSLVNSDIFLRKLEEYCNYVYEIPKMYSAAIPDFAAGAMENWGLILYKEQYLIVNEESHPREIFNMWTVTAHELAHQFFGNLVTYDWWDKIWLNEGFASFFEYVLVELAYPDEGFRGHFNTRATQNAFRRDSLHSTQPMTTELPKPTEINYDKGGAVIRMFQYTMGDELFQSALHKYLTDNNHKPVATEDLLKVFEEIAGDIRELNISRAFRTWELQKGYPMITAFFNSAANQFEVTQEHYLSISEQKLSEDNSSWYIPLSYTTGANPNFVSTLFTDYFVDGTSQKNISTAGISGFDGSQWFIFNIQQLGYYRVNYDENNWRKIINILNSDNYEQIHVLNRAQLVDDALTFAFDGVISYDIAFSVISYLEREKNYLPWYPVSIHFDKLNFVLKGTPLHHSFMRFTRKLLRKLYVTRGLENVQSDTVLDKFGRELAIDWTCKMGDQNCLNYAHSQLTKENPKPVELALLCNGLKGLMRQTEFVNIYRKFQTSSDQNDRLRYIDALLCTSDPQTLSDLLETTIGSGSESFYRSHERSRIYSLLVSRSSVGLEVLLNFILRFYDDILYVNGNVFDSWLTTASRRISDYEDEKLIFQAIDQLEAAGRTFGANLRMNIANNIQLNHDFIFSNRYSDSLLFINNYFKAIDDEEQQLRLPQTSEPQMYRIKLNVPQIQNGGLQFTGDVSIDIMIKQNTDKIMFHSKQQTINELRVFDIFGNEVQVLDYSLQTAGDSLTIYFMDILSAGSKITVNIKYSANLLTSSTGFYRTSYVENGQTRYLAATQFQPSSARYAFPCYDEPGFKTPFELSITHDKSYSAIANTFGIDFDNGDGTVTTEFERTPVMSSYLVAFVVSDFAYITNEESRGTRETLHRVWTKSDSISKANFALDTSVKTLKALEDYCGFDYVLPKVDSAAIPERNSAMENWGMVTYWETAMIYQEDYRNISHTSKYSGVTIIAHELSHQFFGNVVTCKWWDQIWLNEGFATLFERLLVDNIDPSFRAHHFMNAFSIHNRAFINDARETTRPMTWDVNTLTEIDNSFDRIAYEKSGAVLRMFLYTIGENNFKKSLQKYLRTYNNKPVISQNLIDTIVLTLNENNAYKIDIDRAFRTWENQRGYPLLNVKYDPSSRVFRLTQERFFETKKVNSDDQSSWYIPLNFATSLSPTFDTTINYYFENGVQELTIPINNFDLSYWYVFNKQQLGYYRVNYDDANWKSLSFALNSAEYSKIHIMNRVQLIDDSFALAQGGYIDFTLAYDILKYLDREDDFFPWYTCYRYLNTLFTVYGNKNEKLNKFFNKLSDKFYNKYKLTTLGTIPDETVPERYGRDYAINFACNNRNEQCLNDSYAVLSRFADEGVLVPNGLERIYCAGLRGVDKQDLFTKIWNIMSNTADTAFKSTLINALGCSDDPIALKAYLDSSIGDGNNVNYTTTQRLSVFNSVLLGNSGLPVVIEFLKREQNAVVSSYRTPLMSLLTNVANSIKNEEDQKMFLSFLLTRPDLKGDNILSLSRLTSNNLDRQKSAQYMQHMNQIERILNEWDHGISDEGQVWRIPKTISKPYYYRVHLDVRNIHTGDRAYSGDTTMHVDILKKTDRIIFHSKNQVFSSITAMNLGTNSEIEITSYRLTPAYETIIVYFAKELPAGSKISLNFKYSTSLVTITTGFYQTSYSMYGTTRYLGATQFEETGARYAFPCYDEPSFKAIFELSFTHDFSVTVFSNTLGTAVSNNDGTGTFTTSFEPSPIMSSYLNAFVVSDLQYIDNSATKADNETLHRIIVREDSLNKASYALENSVAALKALEEYVGYKYEMAKVDSAGMPGKNNAMENWGMIMYRESYMIYDEDIENTPHTQKFSGARVISHEIAHQFFGNAATCAWWSYLWLNEGFAQYLQYRLTDMFLPEWRMLDFMNVLAMQATAFRVDARTTARAMTKDANSITEIANLFDSIAYDKAASVLRMFDYAMGSDLFREALNHYITTNDHKPVESQNLIDAFKATFQKNNYNAFDFERAFRTWETQSGFPLIHVRYDLETLSFRLRQERFFEQKILNNNDQSSWYIPVNYATQNNPNFGSTLATDYFLNGEAEKSIDAVPGEWYVFNNQQRGYYRVNYDESNWVALSNVLSSDDYDRIHVMNRAQLIEDSFILVQAGYLNDYQTAYDILKYLVNEDDFFPWYPANRFISPLYAVYGSKNEALNSFVKKLSEKFYAKYKLPADNTIPKDSMPERYGRDLATNLACNSGNEQCLKDMNLLVRQYANDDIRIPNGLESMYCHGFRGTGKQDEFVKVWRKMQITADTTFKTTLINGLGCTDDKDALTDYLESTLGSGASQVNYTQTERRAVFTAVLKSYSSLPVVVEFLNKFELDIISRYGWTLQTILSNVATTIRTKDDQIIFTDYLLTLQHLSIDVLASLLKTMSNNMNQQTAFTNARQMEIIKTIANEWEFGIIDGHQLRLPETSMPEYYKIHLDVRNIHSGDRAYTGEVRIDIVMLEMTNRIIFHSKNQVINEITAYERTSGREINISGYRLFPSADIIIIYFENALNSGAKIAVNIKYSTSLSIATSAHLFGFFQTSYSMNGTTKYVAATQFQPTHARLAFPCYDEPEFKAVFELSFSHHFSVNVFSNTMEHVHSDTDGSGIFTTHFKPSPIMSSYLNAFIISDFTYISNADTKLPNETLQRVIVREDSKEKAKLALESSVAALKALENYVGFKYEMEKLDSVMVPGWDGAMENWGLITYDPNILLFGAMSTESSHTELFQGVVVISHEIAHQFFGNAVTCHWWSYIWMNEGFARFLQYKLTDIYRPEWRMQDFMNIQTVQGTAFISDARNTTRAMTSSATTPFEIGSLFDSIAYDKSGSVLRMFEYAIGEQLFRQSLNLYVTVNNHKAPVSQALMDAFTETLSRAGYNKLDFDRAFRTWERTKGYPVINVSYESDIQSFRIKQERFFSNKAQRVNDGSSWYIPLTYTTSKNPNFDDTSVTDYFIDGEEMWNILAPQHDSQSWYVFNKQQRGYYRVNYDANNWKLLSNALSSADYNKIHVMNRAQLIDDSFALVSAEYLTDYETAYDILKYLVNEDDFFPWYTANRYINPLYSVFGNKNAVLNNFVKKLSAKFYGKYKLPANQIIPDDIIPERYGRSYAMNLACVAGNEQCLKDTLRLVNNYANFSQPIPKGLESILCHGMRGTGKLDSFVALWRVSQVTANTQWKITILNALGCTDDEVALHDLLESTLGSGSGNVNYTLSTRQAVFTGSLQSTVVVPVFVKFMNKYSAMAVPYFRQTMTELITRVANTVRTREDQLLLLDYLATVEGLSGNDIKAISSIMSNALSQQQQAQYARQIELMGQIYPFEL</sequence>
<evidence type="ECO:0000256" key="12">
    <source>
        <dbReference type="ARBA" id="ARBA00022833"/>
    </source>
</evidence>
<keyword evidence="15" id="KW-0482">Metalloprotease</keyword>
<dbReference type="Pfam" id="PF17900">
    <property type="entry name" value="Peptidase_M1_N"/>
    <property type="match status" value="4"/>
</dbReference>
<keyword evidence="12 20" id="KW-0862">Zinc</keyword>
<evidence type="ECO:0000256" key="15">
    <source>
        <dbReference type="ARBA" id="ARBA00023049"/>
    </source>
</evidence>
<feature type="binding site" evidence="20">
    <location>
        <position position="1257"/>
    </location>
    <ligand>
        <name>Zn(2+)</name>
        <dbReference type="ChEBI" id="CHEBI:29105"/>
        <note>catalytic</note>
    </ligand>
</feature>
<reference evidence="26" key="2">
    <citation type="submission" date="2022-10" db="EMBL/GenBank/DDBJ databases">
        <authorList>
            <consortium name="ENA_rothamsted_submissions"/>
            <consortium name="culmorum"/>
            <person name="King R."/>
        </authorList>
    </citation>
    <scope>NUCLEOTIDE SEQUENCE</scope>
</reference>
<evidence type="ECO:0000256" key="7">
    <source>
        <dbReference type="ARBA" id="ARBA00022670"/>
    </source>
</evidence>
<dbReference type="GO" id="GO:0008270">
    <property type="term" value="F:zinc ion binding"/>
    <property type="evidence" value="ECO:0007669"/>
    <property type="project" value="InterPro"/>
</dbReference>
<feature type="chain" id="PRO_5040155579" description="Aminopeptidase N" evidence="22">
    <location>
        <begin position="24"/>
        <end position="3609"/>
    </location>
</feature>
<dbReference type="PRINTS" id="PR00756">
    <property type="entry name" value="ALADIPTASE"/>
</dbReference>
<keyword evidence="13" id="KW-0735">Signal-anchor</keyword>
<feature type="domain" description="Peptidase M1 membrane alanine aminopeptidase" evidence="23">
    <location>
        <begin position="1161"/>
        <end position="1386"/>
    </location>
</feature>
<evidence type="ECO:0000256" key="6">
    <source>
        <dbReference type="ARBA" id="ARBA00022622"/>
    </source>
</evidence>
<evidence type="ECO:0000259" key="24">
    <source>
        <dbReference type="Pfam" id="PF11838"/>
    </source>
</evidence>
<dbReference type="EMBL" id="OU895878">
    <property type="protein sequence ID" value="CAG9805242.1"/>
    <property type="molecule type" value="Genomic_DNA"/>
</dbReference>
<dbReference type="SUPFAM" id="SSF55486">
    <property type="entry name" value="Metalloproteases ('zincins'), catalytic domain"/>
    <property type="match status" value="4"/>
</dbReference>
<comment type="subcellular location">
    <subcellularLocation>
        <location evidence="2">Cell membrane</location>
        <topology evidence="2">Lipid-anchor</topology>
        <topology evidence="2">GPI-anchor</topology>
    </subcellularLocation>
    <subcellularLocation>
        <location evidence="1">Membrane</location>
        <topology evidence="1">Single-pass type II membrane protein</topology>
    </subcellularLocation>
</comment>
<evidence type="ECO:0000256" key="19">
    <source>
        <dbReference type="PIRSR" id="PIRSR634016-1"/>
    </source>
</evidence>
<dbReference type="GO" id="GO:0006508">
    <property type="term" value="P:proteolysis"/>
    <property type="evidence" value="ECO:0007669"/>
    <property type="project" value="UniProtKB-KW"/>
</dbReference>
<evidence type="ECO:0008006" key="28">
    <source>
        <dbReference type="Google" id="ProtNLM"/>
    </source>
</evidence>
<evidence type="ECO:0000256" key="16">
    <source>
        <dbReference type="ARBA" id="ARBA00023136"/>
    </source>
</evidence>
<dbReference type="GO" id="GO:0070006">
    <property type="term" value="F:metalloaminopeptidase activity"/>
    <property type="evidence" value="ECO:0007669"/>
    <property type="project" value="TreeGrafter"/>
</dbReference>
<evidence type="ECO:0000256" key="22">
    <source>
        <dbReference type="SAM" id="SignalP"/>
    </source>
</evidence>
<feature type="domain" description="Peptidase M1 membrane alanine aminopeptidase" evidence="23">
    <location>
        <begin position="2956"/>
        <end position="3164"/>
    </location>
</feature>
<evidence type="ECO:0000256" key="4">
    <source>
        <dbReference type="ARBA" id="ARBA00022438"/>
    </source>
</evidence>
<evidence type="ECO:0000259" key="25">
    <source>
        <dbReference type="Pfam" id="PF17900"/>
    </source>
</evidence>
<dbReference type="FunFam" id="2.60.40.1730:FF:000013">
    <property type="entry name" value="Aminopeptidase"/>
    <property type="match status" value="1"/>
</dbReference>
<keyword evidence="16" id="KW-0472">Membrane</keyword>
<dbReference type="Gene3D" id="2.60.40.1910">
    <property type="match status" value="4"/>
</dbReference>
<name>A0A9N9RZ42_9DIPT</name>
<keyword evidence="5" id="KW-1003">Cell membrane</keyword>
<dbReference type="FunFam" id="1.10.390.10:FF:000013">
    <property type="entry name" value="Aminopeptidase N"/>
    <property type="match status" value="4"/>
</dbReference>
<feature type="domain" description="Aminopeptidase N-like N-terminal" evidence="25">
    <location>
        <begin position="2725"/>
        <end position="2917"/>
    </location>
</feature>
<dbReference type="InterPro" id="IPR034016">
    <property type="entry name" value="M1_APN-typ"/>
</dbReference>
<dbReference type="GO" id="GO:0098552">
    <property type="term" value="C:side of membrane"/>
    <property type="evidence" value="ECO:0007669"/>
    <property type="project" value="UniProtKB-KW"/>
</dbReference>
<dbReference type="FunFam" id="2.60.40.1730:FF:000001">
    <property type="entry name" value="Leucyl-cystinyl aminopeptidase"/>
    <property type="match status" value="1"/>
</dbReference>
<feature type="signal peptide" evidence="22">
    <location>
        <begin position="1"/>
        <end position="23"/>
    </location>
</feature>
<evidence type="ECO:0000256" key="10">
    <source>
        <dbReference type="ARBA" id="ARBA00022729"/>
    </source>
</evidence>
<dbReference type="Gene3D" id="2.60.40.1730">
    <property type="entry name" value="tricorn interacting facor f3 domain"/>
    <property type="match status" value="4"/>
</dbReference>
<reference evidence="26" key="1">
    <citation type="submission" date="2022-01" db="EMBL/GenBank/DDBJ databases">
        <authorList>
            <person name="King R."/>
        </authorList>
    </citation>
    <scope>NUCLEOTIDE SEQUENCE</scope>
</reference>
<organism evidence="26 27">
    <name type="scientific">Chironomus riparius</name>
    <dbReference type="NCBI Taxonomy" id="315576"/>
    <lineage>
        <taxon>Eukaryota</taxon>
        <taxon>Metazoa</taxon>
        <taxon>Ecdysozoa</taxon>
        <taxon>Arthropoda</taxon>
        <taxon>Hexapoda</taxon>
        <taxon>Insecta</taxon>
        <taxon>Pterygota</taxon>
        <taxon>Neoptera</taxon>
        <taxon>Endopterygota</taxon>
        <taxon>Diptera</taxon>
        <taxon>Nematocera</taxon>
        <taxon>Chironomoidea</taxon>
        <taxon>Chironomidae</taxon>
        <taxon>Chironominae</taxon>
        <taxon>Chironomus</taxon>
    </lineage>
</organism>
<dbReference type="InterPro" id="IPR024571">
    <property type="entry name" value="ERAP1-like_C_dom"/>
</dbReference>
<dbReference type="FunFam" id="2.60.40.1910:FF:000008">
    <property type="entry name" value="Aminopeptidase"/>
    <property type="match status" value="4"/>
</dbReference>
<feature type="binding site" evidence="20">
    <location>
        <position position="1238"/>
    </location>
    <ligand>
        <name>Zn(2+)</name>
        <dbReference type="ChEBI" id="CHEBI:29105"/>
        <note>catalytic</note>
    </ligand>
</feature>
<dbReference type="InterPro" id="IPR027268">
    <property type="entry name" value="Peptidase_M4/M1_CTD_sf"/>
</dbReference>
<evidence type="ECO:0000256" key="8">
    <source>
        <dbReference type="ARBA" id="ARBA00022692"/>
    </source>
</evidence>
<dbReference type="InterPro" id="IPR014782">
    <property type="entry name" value="Peptidase_M1_dom"/>
</dbReference>
<evidence type="ECO:0000256" key="3">
    <source>
        <dbReference type="ARBA" id="ARBA00010136"/>
    </source>
</evidence>
<dbReference type="InterPro" id="IPR001930">
    <property type="entry name" value="Peptidase_M1"/>
</dbReference>
<comment type="similarity">
    <text evidence="3">Belongs to the peptidase M1 family.</text>
</comment>
<dbReference type="OrthoDB" id="10031169at2759"/>
<dbReference type="Pfam" id="PF01433">
    <property type="entry name" value="Peptidase_M1"/>
    <property type="match status" value="4"/>
</dbReference>
<evidence type="ECO:0000256" key="11">
    <source>
        <dbReference type="ARBA" id="ARBA00022801"/>
    </source>
</evidence>
<feature type="domain" description="Aminopeptidase N-like N-terminal" evidence="25">
    <location>
        <begin position="938"/>
        <end position="1123"/>
    </location>
</feature>
<dbReference type="PANTHER" id="PTHR11533">
    <property type="entry name" value="PROTEASE M1 ZINC METALLOPROTEASE"/>
    <property type="match status" value="1"/>
</dbReference>
<feature type="domain" description="ERAP1-like C-terminal" evidence="24">
    <location>
        <begin position="3263"/>
        <end position="3557"/>
    </location>
</feature>
<comment type="cofactor">
    <cofactor evidence="20">
        <name>Zn(2+)</name>
        <dbReference type="ChEBI" id="CHEBI:29105"/>
    </cofactor>
    <text evidence="20">Binds 1 zinc ion per subunit.</text>
</comment>
<feature type="binding site" evidence="20">
    <location>
        <position position="1234"/>
    </location>
    <ligand>
        <name>Zn(2+)</name>
        <dbReference type="ChEBI" id="CHEBI:29105"/>
        <note>catalytic</note>
    </ligand>
</feature>
<dbReference type="InterPro" id="IPR050344">
    <property type="entry name" value="Peptidase_M1_aminopeptidases"/>
</dbReference>
<evidence type="ECO:0000256" key="14">
    <source>
        <dbReference type="ARBA" id="ARBA00022989"/>
    </source>
</evidence>
<evidence type="ECO:0000256" key="2">
    <source>
        <dbReference type="ARBA" id="ARBA00004609"/>
    </source>
</evidence>
<dbReference type="GO" id="GO:0005615">
    <property type="term" value="C:extracellular space"/>
    <property type="evidence" value="ECO:0007669"/>
    <property type="project" value="TreeGrafter"/>
</dbReference>